<feature type="region of interest" description="Disordered" evidence="1">
    <location>
        <begin position="31"/>
        <end position="67"/>
    </location>
</feature>
<keyword evidence="2" id="KW-0472">Membrane</keyword>
<name>A0A6C7DWM6_ILUCY</name>
<evidence type="ECO:0000259" key="3">
    <source>
        <dbReference type="Pfam" id="PF13559"/>
    </source>
</evidence>
<organism evidence="4 5">
    <name type="scientific">Ilumatobacter coccineus (strain NBRC 103263 / KCTC 29153 / YM16-304)</name>
    <dbReference type="NCBI Taxonomy" id="1313172"/>
    <lineage>
        <taxon>Bacteria</taxon>
        <taxon>Bacillati</taxon>
        <taxon>Actinomycetota</taxon>
        <taxon>Acidimicrobiia</taxon>
        <taxon>Acidimicrobiales</taxon>
        <taxon>Ilumatobacteraceae</taxon>
        <taxon>Ilumatobacter</taxon>
    </lineage>
</organism>
<protein>
    <recommendedName>
        <fullName evidence="3">Protein-glutamine gamma-glutamyltransferase-like C-terminal domain-containing protein</fullName>
    </recommendedName>
</protein>
<dbReference type="OrthoDB" id="5198230at2"/>
<sequence>MDRRVAPIVIAALLIASLFASVATSGGVGMWTEPQWDPAPPTQEPVEIDTSGFDLEPTDEPEQTDRDPIELPGWIEAVFRVMLVTAGVAIGIALLIAAWRHRPRLRFRKRVVGDDFEALPDVAAAIVDEATAQRATLQTGSPRNAIVQCWLRLERDVASVGLQRHPADTSAEFTQRVLARYSVDSRAIGELAALYREARFSTHPLDESARVAALDALDRLHQTLAAANDDALDAVESPSA</sequence>
<dbReference type="KEGG" id="aym:YM304_06400"/>
<keyword evidence="2" id="KW-0812">Transmembrane</keyword>
<dbReference type="EMBL" id="AP012057">
    <property type="protein sequence ID" value="BAN00954.1"/>
    <property type="molecule type" value="Genomic_DNA"/>
</dbReference>
<evidence type="ECO:0000256" key="1">
    <source>
        <dbReference type="SAM" id="MobiDB-lite"/>
    </source>
</evidence>
<evidence type="ECO:0000256" key="2">
    <source>
        <dbReference type="SAM" id="Phobius"/>
    </source>
</evidence>
<dbReference type="InterPro" id="IPR025403">
    <property type="entry name" value="TgpA-like_C"/>
</dbReference>
<dbReference type="Pfam" id="PF13559">
    <property type="entry name" value="DUF4129"/>
    <property type="match status" value="1"/>
</dbReference>
<dbReference type="RefSeq" id="WP_015440202.1">
    <property type="nucleotide sequence ID" value="NC_020520.1"/>
</dbReference>
<proteinExistence type="predicted"/>
<evidence type="ECO:0000313" key="5">
    <source>
        <dbReference type="Proteomes" id="UP000011863"/>
    </source>
</evidence>
<dbReference type="Proteomes" id="UP000011863">
    <property type="component" value="Chromosome"/>
</dbReference>
<feature type="transmembrane region" description="Helical" evidence="2">
    <location>
        <begin position="77"/>
        <end position="99"/>
    </location>
</feature>
<feature type="domain" description="Protein-glutamine gamma-glutamyltransferase-like C-terminal" evidence="3">
    <location>
        <begin position="149"/>
        <end position="218"/>
    </location>
</feature>
<gene>
    <name evidence="4" type="ORF">YM304_06400</name>
</gene>
<keyword evidence="5" id="KW-1185">Reference proteome</keyword>
<keyword evidence="2" id="KW-1133">Transmembrane helix</keyword>
<evidence type="ECO:0000313" key="4">
    <source>
        <dbReference type="EMBL" id="BAN00954.1"/>
    </source>
</evidence>
<reference evidence="4 5" key="1">
    <citation type="journal article" date="2013" name="Int. J. Syst. Evol. Microbiol.">
        <title>Ilumatobacter nonamiense sp. nov. and Ilumatobacter coccineum sp. nov., isolated from seashore sand.</title>
        <authorList>
            <person name="Matsumoto A."/>
            <person name="Kasai H."/>
            <person name="Matsuo Y."/>
            <person name="Shizuri Y."/>
            <person name="Ichikawa N."/>
            <person name="Fujita N."/>
            <person name="Omura S."/>
            <person name="Takahashi Y."/>
        </authorList>
    </citation>
    <scope>NUCLEOTIDE SEQUENCE [LARGE SCALE GENOMIC DNA]</scope>
    <source>
        <strain evidence="5">NBRC 103263 / KCTC 29153 / YM16-304</strain>
    </source>
</reference>
<accession>A0A6C7DWM6</accession>
<dbReference type="AlphaFoldDB" id="A0A6C7DWM6"/>